<gene>
    <name evidence="4" type="ORF">AM592_01605</name>
</gene>
<name>A0A0M4FNH0_9BACI</name>
<dbReference type="EMBL" id="CP012600">
    <property type="protein sequence ID" value="ALC80423.1"/>
    <property type="molecule type" value="Genomic_DNA"/>
</dbReference>
<feature type="domain" description="Phage replisome organiser N-terminal" evidence="3">
    <location>
        <begin position="6"/>
        <end position="125"/>
    </location>
</feature>
<dbReference type="PANTHER" id="PTHR37293:SF7">
    <property type="entry name" value="HYPOTHETICAL PHAGE PROTEIN"/>
    <property type="match status" value="1"/>
</dbReference>
<dbReference type="InterPro" id="IPR053162">
    <property type="entry name" value="DnaD"/>
</dbReference>
<dbReference type="STRING" id="1441095.AM592_01605"/>
<protein>
    <submittedName>
        <fullName evidence="4">Replication protein</fullName>
    </submittedName>
</protein>
<organism evidence="4 5">
    <name type="scientific">Bacillus gobiensis</name>
    <dbReference type="NCBI Taxonomy" id="1441095"/>
    <lineage>
        <taxon>Bacteria</taxon>
        <taxon>Bacillati</taxon>
        <taxon>Bacillota</taxon>
        <taxon>Bacilli</taxon>
        <taxon>Bacillales</taxon>
        <taxon>Bacillaceae</taxon>
        <taxon>Bacillus</taxon>
    </lineage>
</organism>
<evidence type="ECO:0000313" key="4">
    <source>
        <dbReference type="EMBL" id="ALC80423.1"/>
    </source>
</evidence>
<feature type="region of interest" description="Disordered" evidence="1">
    <location>
        <begin position="243"/>
        <end position="262"/>
    </location>
</feature>
<evidence type="ECO:0000313" key="5">
    <source>
        <dbReference type="Proteomes" id="UP000067625"/>
    </source>
</evidence>
<evidence type="ECO:0000259" key="2">
    <source>
        <dbReference type="Pfam" id="PF09524"/>
    </source>
</evidence>
<dbReference type="Pfam" id="PF09681">
    <property type="entry name" value="Phage_rep_org_N"/>
    <property type="match status" value="1"/>
</dbReference>
<dbReference type="AlphaFoldDB" id="A0A0M4FNH0"/>
<dbReference type="InterPro" id="IPR010056">
    <property type="entry name" value="Phage_rep_org__N"/>
</dbReference>
<evidence type="ECO:0000256" key="1">
    <source>
        <dbReference type="SAM" id="MobiDB-lite"/>
    </source>
</evidence>
<sequence>MSEVKWIKLSTHMFEDEKIKLIEQMPESDTLLIIWVKLLTQAGKTNASGYIFLSENIPYTEEMLAAIFNRPIPIVRLALKTFEQFGMIEINENQFISICNWEKHQNIQGMDKIREQNRLRKQRQRDKQKFLQIPNNSHVKSRDSHVIDKEKELDIDKEKDNIPFKLIIDFLNKVAEKNFRETTQKTKDLIKARWNEGFKFEDFKQVILVKSNEWRNTDMVKFLRPETLFGTKFESYLNQKGGSQFASNQGSVKDDDYDDLPF</sequence>
<dbReference type="InterPro" id="IPR011741">
    <property type="entry name" value="Phg_2220_C"/>
</dbReference>
<reference evidence="4 5" key="2">
    <citation type="journal article" date="2016" name="Int. J. Syst. Evol. Microbiol.">
        <title>Bacillus gobiensis sp. nov., isolated from a soil sample.</title>
        <authorList>
            <person name="Liu B."/>
            <person name="Liu G.H."/>
            <person name="Cetin S."/>
            <person name="Schumann P."/>
            <person name="Pan Z.Z."/>
            <person name="Chen Q.Q."/>
        </authorList>
    </citation>
    <scope>NUCLEOTIDE SEQUENCE [LARGE SCALE GENOMIC DNA]</scope>
    <source>
        <strain evidence="4 5">FJAT-4402</strain>
    </source>
</reference>
<dbReference type="NCBIfam" id="TIGR01714">
    <property type="entry name" value="phage_rep_org_N"/>
    <property type="match status" value="1"/>
</dbReference>
<dbReference type="RefSeq" id="WP_053602152.1">
    <property type="nucleotide sequence ID" value="NZ_CP012600.1"/>
</dbReference>
<accession>A0A0M4FNH0</accession>
<dbReference type="OrthoDB" id="3199595at2"/>
<dbReference type="NCBIfam" id="TIGR02220">
    <property type="entry name" value="phg_TIGR02220"/>
    <property type="match status" value="1"/>
</dbReference>
<feature type="domain" description="Phage conserved hypothetical protein C-terminal" evidence="2">
    <location>
        <begin position="167"/>
        <end position="238"/>
    </location>
</feature>
<dbReference type="PATRIC" id="fig|1441095.3.peg.334"/>
<keyword evidence="5" id="KW-1185">Reference proteome</keyword>
<dbReference type="PANTHER" id="PTHR37293">
    <property type="entry name" value="PHAGE REPLICATION PROTEIN-RELATED"/>
    <property type="match status" value="1"/>
</dbReference>
<proteinExistence type="predicted"/>
<evidence type="ECO:0000259" key="3">
    <source>
        <dbReference type="Pfam" id="PF09681"/>
    </source>
</evidence>
<reference evidence="5" key="1">
    <citation type="submission" date="2015-08" db="EMBL/GenBank/DDBJ databases">
        <title>Genome sequencing project for genomic taxonomy and phylogenomics of Bacillus-like bacteria.</title>
        <authorList>
            <person name="Liu B."/>
            <person name="Wang J."/>
            <person name="Zhu Y."/>
            <person name="Liu G."/>
            <person name="Chen Q."/>
            <person name="Chen Z."/>
            <person name="Lan J."/>
            <person name="Che J."/>
            <person name="Ge C."/>
            <person name="Shi H."/>
            <person name="Pan Z."/>
            <person name="Liu X."/>
        </authorList>
    </citation>
    <scope>NUCLEOTIDE SEQUENCE [LARGE SCALE GENOMIC DNA]</scope>
    <source>
        <strain evidence="5">FJAT-4402</strain>
    </source>
</reference>
<dbReference type="Proteomes" id="UP000067625">
    <property type="component" value="Chromosome"/>
</dbReference>
<dbReference type="Pfam" id="PF09524">
    <property type="entry name" value="Phg_2220_C"/>
    <property type="match status" value="1"/>
</dbReference>